<accession>A0A3M7RG53</accession>
<keyword evidence="3" id="KW-1185">Reference proteome</keyword>
<dbReference type="AlphaFoldDB" id="A0A3M7RG53"/>
<organism evidence="2 3">
    <name type="scientific">Brachionus plicatilis</name>
    <name type="common">Marine rotifer</name>
    <name type="synonym">Brachionus muelleri</name>
    <dbReference type="NCBI Taxonomy" id="10195"/>
    <lineage>
        <taxon>Eukaryota</taxon>
        <taxon>Metazoa</taxon>
        <taxon>Spiralia</taxon>
        <taxon>Gnathifera</taxon>
        <taxon>Rotifera</taxon>
        <taxon>Eurotatoria</taxon>
        <taxon>Monogononta</taxon>
        <taxon>Pseudotrocha</taxon>
        <taxon>Ploima</taxon>
        <taxon>Brachionidae</taxon>
        <taxon>Brachionus</taxon>
    </lineage>
</organism>
<dbReference type="Proteomes" id="UP000276133">
    <property type="component" value="Unassembled WGS sequence"/>
</dbReference>
<evidence type="ECO:0000313" key="3">
    <source>
        <dbReference type="Proteomes" id="UP000276133"/>
    </source>
</evidence>
<proteinExistence type="predicted"/>
<protein>
    <submittedName>
        <fullName evidence="2">Uncharacterized protein</fullName>
    </submittedName>
</protein>
<evidence type="ECO:0000256" key="1">
    <source>
        <dbReference type="SAM" id="Phobius"/>
    </source>
</evidence>
<feature type="transmembrane region" description="Helical" evidence="1">
    <location>
        <begin position="21"/>
        <end position="44"/>
    </location>
</feature>
<evidence type="ECO:0000313" key="2">
    <source>
        <dbReference type="EMBL" id="RNA22481.1"/>
    </source>
</evidence>
<dbReference type="EMBL" id="REGN01003441">
    <property type="protein sequence ID" value="RNA22481.1"/>
    <property type="molecule type" value="Genomic_DNA"/>
</dbReference>
<keyword evidence="1" id="KW-1133">Transmembrane helix</keyword>
<keyword evidence="1" id="KW-0812">Transmembrane</keyword>
<keyword evidence="1" id="KW-0472">Membrane</keyword>
<comment type="caution">
    <text evidence="2">The sequence shown here is derived from an EMBL/GenBank/DDBJ whole genome shotgun (WGS) entry which is preliminary data.</text>
</comment>
<gene>
    <name evidence="2" type="ORF">BpHYR1_005223</name>
</gene>
<reference evidence="2 3" key="1">
    <citation type="journal article" date="2018" name="Sci. Rep.">
        <title>Genomic signatures of local adaptation to the degree of environmental predictability in rotifers.</title>
        <authorList>
            <person name="Franch-Gras L."/>
            <person name="Hahn C."/>
            <person name="Garcia-Roger E.M."/>
            <person name="Carmona M.J."/>
            <person name="Serra M."/>
            <person name="Gomez A."/>
        </authorList>
    </citation>
    <scope>NUCLEOTIDE SEQUENCE [LARGE SCALE GENOMIC DNA]</scope>
    <source>
        <strain evidence="2">HYR1</strain>
    </source>
</reference>
<sequence length="81" mass="9669">MAQIHKIVDFALTLKIYAKRIVFWLLRTLIEHSFLMSLSLFWIIKINHGIFLLHQVLFPISLEITDDSLKLKFFRSNIVRI</sequence>
<name>A0A3M7RG53_BRAPC</name>